<evidence type="ECO:0000256" key="1">
    <source>
        <dbReference type="SAM" id="MobiDB-lite"/>
    </source>
</evidence>
<gene>
    <name evidence="2" type="ORF">Sradi_3295200</name>
</gene>
<organism evidence="2">
    <name type="scientific">Sesamum radiatum</name>
    <name type="common">Black benniseed</name>
    <dbReference type="NCBI Taxonomy" id="300843"/>
    <lineage>
        <taxon>Eukaryota</taxon>
        <taxon>Viridiplantae</taxon>
        <taxon>Streptophyta</taxon>
        <taxon>Embryophyta</taxon>
        <taxon>Tracheophyta</taxon>
        <taxon>Spermatophyta</taxon>
        <taxon>Magnoliopsida</taxon>
        <taxon>eudicotyledons</taxon>
        <taxon>Gunneridae</taxon>
        <taxon>Pentapetalae</taxon>
        <taxon>asterids</taxon>
        <taxon>lamiids</taxon>
        <taxon>Lamiales</taxon>
        <taxon>Pedaliaceae</taxon>
        <taxon>Sesamum</taxon>
    </lineage>
</organism>
<dbReference type="GO" id="GO:0008970">
    <property type="term" value="F:phospholipase A1 activity"/>
    <property type="evidence" value="ECO:0007669"/>
    <property type="project" value="InterPro"/>
</dbReference>
<dbReference type="EMBL" id="JACGWJ010000014">
    <property type="protein sequence ID" value="KAL0373795.1"/>
    <property type="molecule type" value="Genomic_DNA"/>
</dbReference>
<evidence type="ECO:0000313" key="2">
    <source>
        <dbReference type="EMBL" id="KAL0373795.1"/>
    </source>
</evidence>
<protein>
    <submittedName>
        <fullName evidence="2">Phospholipase A1 PLIP1, chloroplastic</fullName>
    </submittedName>
</protein>
<reference evidence="2" key="1">
    <citation type="submission" date="2020-06" db="EMBL/GenBank/DDBJ databases">
        <authorList>
            <person name="Li T."/>
            <person name="Hu X."/>
            <person name="Zhang T."/>
            <person name="Song X."/>
            <person name="Zhang H."/>
            <person name="Dai N."/>
            <person name="Sheng W."/>
            <person name="Hou X."/>
            <person name="Wei L."/>
        </authorList>
    </citation>
    <scope>NUCLEOTIDE SEQUENCE</scope>
    <source>
        <strain evidence="2">G02</strain>
        <tissue evidence="2">Leaf</tissue>
    </source>
</reference>
<accession>A0AAW2R1C5</accession>
<dbReference type="AlphaFoldDB" id="A0AAW2R1C5"/>
<comment type="caution">
    <text evidence="2">The sequence shown here is derived from an EMBL/GenBank/DDBJ whole genome shotgun (WGS) entry which is preliminary data.</text>
</comment>
<dbReference type="InterPro" id="IPR043367">
    <property type="entry name" value="PLIP1/2/3"/>
</dbReference>
<sequence length="288" mass="32060">MACTLSQLTSPTPRDAADRGLCRSFSSKDLGRRAGIRRSYSDNHLCYSIGSIRASTVHQPKLKNSDRSQSSSYPWERLVELRSNWKSKKVEVEEYVDGESQGCDEGGCEVEYEDDAEGGEINIDRETFSSLLRHVSWSDTKLFSQLAFLCNMAYVIADMKTGDLMRYYGLEFVTSSLEKKAEAAAIRDKVEQDSSRVATPLSEIRTELAENSKQKSRLRSSAAYEIAASAASYVQSRAKDLISLGSKPHLNEDGTSLHGEDDYRTEEDEGTSPRIYKPEMAACVAADQ</sequence>
<name>A0AAW2R1C5_SESRA</name>
<proteinExistence type="predicted"/>
<reference evidence="2" key="2">
    <citation type="journal article" date="2024" name="Plant">
        <title>Genomic evolution and insights into agronomic trait innovations of Sesamum species.</title>
        <authorList>
            <person name="Miao H."/>
            <person name="Wang L."/>
            <person name="Qu L."/>
            <person name="Liu H."/>
            <person name="Sun Y."/>
            <person name="Le M."/>
            <person name="Wang Q."/>
            <person name="Wei S."/>
            <person name="Zheng Y."/>
            <person name="Lin W."/>
            <person name="Duan Y."/>
            <person name="Cao H."/>
            <person name="Xiong S."/>
            <person name="Wang X."/>
            <person name="Wei L."/>
            <person name="Li C."/>
            <person name="Ma Q."/>
            <person name="Ju M."/>
            <person name="Zhao R."/>
            <person name="Li G."/>
            <person name="Mu C."/>
            <person name="Tian Q."/>
            <person name="Mei H."/>
            <person name="Zhang T."/>
            <person name="Gao T."/>
            <person name="Zhang H."/>
        </authorList>
    </citation>
    <scope>NUCLEOTIDE SEQUENCE</scope>
    <source>
        <strain evidence="2">G02</strain>
    </source>
</reference>
<dbReference type="PANTHER" id="PTHR46483:SF1">
    <property type="entry name" value="PHOSPHOLIPASE A1 PLIP1, CHLOROPLASTIC"/>
    <property type="match status" value="1"/>
</dbReference>
<dbReference type="PANTHER" id="PTHR46483">
    <property type="entry name" value="PHOSPHOLIPASE A1 PLIP2, CHLOROPLASTIC"/>
    <property type="match status" value="1"/>
</dbReference>
<feature type="region of interest" description="Disordered" evidence="1">
    <location>
        <begin position="245"/>
        <end position="274"/>
    </location>
</feature>